<evidence type="ECO:0000313" key="3">
    <source>
        <dbReference type="EMBL" id="KAK8745726.1"/>
    </source>
</evidence>
<dbReference type="EMBL" id="JARKIK010000019">
    <property type="protein sequence ID" value="KAK8745726.1"/>
    <property type="molecule type" value="Genomic_DNA"/>
</dbReference>
<name>A0AAW0Y0W0_CHEQU</name>
<reference evidence="3 4" key="1">
    <citation type="journal article" date="2024" name="BMC Genomics">
        <title>Genome assembly of redclaw crayfish (Cherax quadricarinatus) provides insights into its immune adaptation and hypoxia tolerance.</title>
        <authorList>
            <person name="Liu Z."/>
            <person name="Zheng J."/>
            <person name="Li H."/>
            <person name="Fang K."/>
            <person name="Wang S."/>
            <person name="He J."/>
            <person name="Zhou D."/>
            <person name="Weng S."/>
            <person name="Chi M."/>
            <person name="Gu Z."/>
            <person name="He J."/>
            <person name="Li F."/>
            <person name="Wang M."/>
        </authorList>
    </citation>
    <scope>NUCLEOTIDE SEQUENCE [LARGE SCALE GENOMIC DNA]</scope>
    <source>
        <strain evidence="3">ZL_2023a</strain>
    </source>
</reference>
<dbReference type="CDD" id="cd14686">
    <property type="entry name" value="bZIP"/>
    <property type="match status" value="1"/>
</dbReference>
<evidence type="ECO:0000313" key="4">
    <source>
        <dbReference type="Proteomes" id="UP001445076"/>
    </source>
</evidence>
<keyword evidence="4" id="KW-1185">Reference proteome</keyword>
<dbReference type="PROSITE" id="PS50217">
    <property type="entry name" value="BZIP"/>
    <property type="match status" value="1"/>
</dbReference>
<comment type="caution">
    <text evidence="3">The sequence shown here is derived from an EMBL/GenBank/DDBJ whole genome shotgun (WGS) entry which is preliminary data.</text>
</comment>
<gene>
    <name evidence="3" type="ORF">OTU49_000346</name>
</gene>
<protein>
    <recommendedName>
        <fullName evidence="2">BZIP domain-containing protein</fullName>
    </recommendedName>
</protein>
<dbReference type="Gene3D" id="1.20.5.170">
    <property type="match status" value="1"/>
</dbReference>
<evidence type="ECO:0000259" key="2">
    <source>
        <dbReference type="PROSITE" id="PS50217"/>
    </source>
</evidence>
<dbReference type="AlphaFoldDB" id="A0AAW0Y0W0"/>
<feature type="coiled-coil region" evidence="1">
    <location>
        <begin position="477"/>
        <end position="521"/>
    </location>
</feature>
<dbReference type="Pfam" id="PF07716">
    <property type="entry name" value="bZIP_2"/>
    <property type="match status" value="1"/>
</dbReference>
<feature type="domain" description="BZIP" evidence="2">
    <location>
        <begin position="459"/>
        <end position="504"/>
    </location>
</feature>
<dbReference type="GO" id="GO:0003700">
    <property type="term" value="F:DNA-binding transcription factor activity"/>
    <property type="evidence" value="ECO:0007669"/>
    <property type="project" value="InterPro"/>
</dbReference>
<organism evidence="3 4">
    <name type="scientific">Cherax quadricarinatus</name>
    <name type="common">Australian red claw crayfish</name>
    <dbReference type="NCBI Taxonomy" id="27406"/>
    <lineage>
        <taxon>Eukaryota</taxon>
        <taxon>Metazoa</taxon>
        <taxon>Ecdysozoa</taxon>
        <taxon>Arthropoda</taxon>
        <taxon>Crustacea</taxon>
        <taxon>Multicrustacea</taxon>
        <taxon>Malacostraca</taxon>
        <taxon>Eumalacostraca</taxon>
        <taxon>Eucarida</taxon>
        <taxon>Decapoda</taxon>
        <taxon>Pleocyemata</taxon>
        <taxon>Astacidea</taxon>
        <taxon>Parastacoidea</taxon>
        <taxon>Parastacidae</taxon>
        <taxon>Cherax</taxon>
    </lineage>
</organism>
<evidence type="ECO:0000256" key="1">
    <source>
        <dbReference type="SAM" id="Coils"/>
    </source>
</evidence>
<accession>A0AAW0Y0W0</accession>
<dbReference type="InterPro" id="IPR046347">
    <property type="entry name" value="bZIP_sf"/>
</dbReference>
<dbReference type="SUPFAM" id="SSF57959">
    <property type="entry name" value="Leucine zipper domain"/>
    <property type="match status" value="1"/>
</dbReference>
<proteinExistence type="predicted"/>
<dbReference type="InterPro" id="IPR004827">
    <property type="entry name" value="bZIP"/>
</dbReference>
<sequence length="532" mass="59390">MSQSLNPQWFTAKLPTQLKMKWCAGTGKGAPILDQMGAPSGSRAVAGTWIQNKPKLMVKQSGFGDFKPFMDVGESVISGSSSDLNTPEIKFEEMFSGTHTYSYSDCSNEVETETAQPAGPPDVFSQAVNSKPYFPSTAIFDLSLSPAGCTLQTDQVDNSFELEEEVTTQGCVSVTDSSCLMPTTYEQNLGRPQPQPSPSDFLSNSEIYPGIQMNRSSTNQQAIENHVSSLDVNDCEFKFPQDILDQMDNLFPDVTLVESDNLSSTELDMYLVSHERDDLLHGVLDESGILQDETFHRLRPSSEADVCIEPELPTEGAKNIFQANIQQHQYSSQNQTVCFESGWPTMEELPMHLPSVERDPVSSALKEEGVEGFETLVKSLTPVSAVRSETTATSIGPVRVTRQRRNSRKPLRFRDTISCDDPGIALDLEIPVIPEEPLATTSGYTTKRGRKALADLTEEEKYHRIRTLNNMASKRCRQKRKATIKEMEEELIVLTKRNQELKEKELKMIALKEKVQAFVNRFFQQKLALNNA</sequence>
<dbReference type="SMART" id="SM00338">
    <property type="entry name" value="BRLZ"/>
    <property type="match status" value="1"/>
</dbReference>
<keyword evidence="1" id="KW-0175">Coiled coil</keyword>
<dbReference type="Proteomes" id="UP001445076">
    <property type="component" value="Unassembled WGS sequence"/>
</dbReference>